<evidence type="ECO:0000256" key="7">
    <source>
        <dbReference type="ARBA" id="ARBA00023049"/>
    </source>
</evidence>
<dbReference type="InterPro" id="IPR008753">
    <property type="entry name" value="Peptidase_M13_N"/>
</dbReference>
<dbReference type="InterPro" id="IPR018497">
    <property type="entry name" value="Peptidase_M13_C"/>
</dbReference>
<evidence type="ECO:0000256" key="6">
    <source>
        <dbReference type="ARBA" id="ARBA00022833"/>
    </source>
</evidence>
<dbReference type="GO" id="GO:0016485">
    <property type="term" value="P:protein processing"/>
    <property type="evidence" value="ECO:0007669"/>
    <property type="project" value="TreeGrafter"/>
</dbReference>
<dbReference type="Proteomes" id="UP000262699">
    <property type="component" value="Unassembled WGS sequence"/>
</dbReference>
<organism evidence="11 12">
    <name type="scientific">Sphingomonas bacterium</name>
    <dbReference type="NCBI Taxonomy" id="1895847"/>
    <lineage>
        <taxon>Bacteria</taxon>
        <taxon>Pseudomonadati</taxon>
        <taxon>Pseudomonadota</taxon>
        <taxon>Alphaproteobacteria</taxon>
        <taxon>Sphingomonadales</taxon>
        <taxon>Sphingomonadaceae</taxon>
        <taxon>Sphingomonas</taxon>
    </lineage>
</organism>
<feature type="chain" id="PRO_5017767328" evidence="8">
    <location>
        <begin position="19"/>
        <end position="687"/>
    </location>
</feature>
<dbReference type="Gene3D" id="3.40.390.10">
    <property type="entry name" value="Collagenase (Catalytic Domain)"/>
    <property type="match status" value="1"/>
</dbReference>
<comment type="similarity">
    <text evidence="2">Belongs to the peptidase M13 family.</text>
</comment>
<dbReference type="Gene3D" id="1.10.1380.10">
    <property type="entry name" value="Neutral endopeptidase , domain2"/>
    <property type="match status" value="1"/>
</dbReference>
<dbReference type="PROSITE" id="PS51885">
    <property type="entry name" value="NEPRILYSIN"/>
    <property type="match status" value="1"/>
</dbReference>
<evidence type="ECO:0000313" key="11">
    <source>
        <dbReference type="EMBL" id="HCB75771.1"/>
    </source>
</evidence>
<evidence type="ECO:0000256" key="3">
    <source>
        <dbReference type="ARBA" id="ARBA00022670"/>
    </source>
</evidence>
<comment type="cofactor">
    <cofactor evidence="1">
        <name>Zn(2+)</name>
        <dbReference type="ChEBI" id="CHEBI:29105"/>
    </cofactor>
</comment>
<dbReference type="InterPro" id="IPR000718">
    <property type="entry name" value="Peptidase_M13"/>
</dbReference>
<dbReference type="AlphaFoldDB" id="A0A3D0WAK7"/>
<proteinExistence type="inferred from homology"/>
<feature type="domain" description="Peptidase M13 N-terminal" evidence="10">
    <location>
        <begin position="62"/>
        <end position="432"/>
    </location>
</feature>
<feature type="signal peptide" evidence="8">
    <location>
        <begin position="1"/>
        <end position="18"/>
    </location>
</feature>
<dbReference type="Pfam" id="PF01431">
    <property type="entry name" value="Peptidase_M13"/>
    <property type="match status" value="1"/>
</dbReference>
<keyword evidence="5" id="KW-0378">Hydrolase</keyword>
<feature type="domain" description="Peptidase M13 C-terminal" evidence="9">
    <location>
        <begin position="484"/>
        <end position="684"/>
    </location>
</feature>
<dbReference type="PROSITE" id="PS51257">
    <property type="entry name" value="PROKAR_LIPOPROTEIN"/>
    <property type="match status" value="1"/>
</dbReference>
<dbReference type="CDD" id="cd08662">
    <property type="entry name" value="M13"/>
    <property type="match status" value="1"/>
</dbReference>
<evidence type="ECO:0000256" key="8">
    <source>
        <dbReference type="SAM" id="SignalP"/>
    </source>
</evidence>
<dbReference type="GO" id="GO:0005886">
    <property type="term" value="C:plasma membrane"/>
    <property type="evidence" value="ECO:0007669"/>
    <property type="project" value="TreeGrafter"/>
</dbReference>
<dbReference type="PANTHER" id="PTHR11733">
    <property type="entry name" value="ZINC METALLOPROTEASE FAMILY M13 NEPRILYSIN-RELATED"/>
    <property type="match status" value="1"/>
</dbReference>
<gene>
    <name evidence="11" type="ORF">DEP91_06295</name>
</gene>
<keyword evidence="3" id="KW-0645">Protease</keyword>
<dbReference type="PANTHER" id="PTHR11733:SF167">
    <property type="entry name" value="FI17812P1-RELATED"/>
    <property type="match status" value="1"/>
</dbReference>
<dbReference type="InterPro" id="IPR042089">
    <property type="entry name" value="Peptidase_M13_dom_2"/>
</dbReference>
<evidence type="ECO:0000313" key="12">
    <source>
        <dbReference type="Proteomes" id="UP000262699"/>
    </source>
</evidence>
<evidence type="ECO:0000259" key="9">
    <source>
        <dbReference type="Pfam" id="PF01431"/>
    </source>
</evidence>
<comment type="caution">
    <text evidence="11">The sequence shown here is derived from an EMBL/GenBank/DDBJ whole genome shotgun (WGS) entry which is preliminary data.</text>
</comment>
<evidence type="ECO:0000259" key="10">
    <source>
        <dbReference type="Pfam" id="PF05649"/>
    </source>
</evidence>
<evidence type="ECO:0000256" key="5">
    <source>
        <dbReference type="ARBA" id="ARBA00022801"/>
    </source>
</evidence>
<dbReference type="GO" id="GO:0004222">
    <property type="term" value="F:metalloendopeptidase activity"/>
    <property type="evidence" value="ECO:0007669"/>
    <property type="project" value="InterPro"/>
</dbReference>
<accession>A0A3D0WAK7</accession>
<sequence>MVKLVRTSVLLASVSLVAACASSGRPDAAVSEQASAAPAAAAKPQIGSFGFDVAGMDRTVAPGDDFYNFANGGWAARTPIPADKSNYGMFSVLADLSTERTRTLLDEAKAQDGSKIGTAYATYLDQGAIDAKGLAPIQPWLGKIKALSDKSGYAALLAEADRMGIGGPIRSGVGQDDKAPETYIVRVAQGGLGMPDRDYYLSTDAKLTETRNAYLGHLTKMLTLAGEANAAARARAILDFETGIARVHWTRVESRNRDKVYNKMTVADLSRMAPGFDFAGYLRGVGTPVNEVIVAQPTALAGEAKLIAAAPVSVLRDQLVVRSLEGYADVLPAAIDQAVFAFRGTVLSGTPQQEERWKRAVSFTSDALEDEVSKVYVARYFPPETKAAADTLVKNVIAAMDRRIDQLDWMAPATKAKAHAKLAAFTPKIGYPDRWRDYSNLTITPGDAFGNKVRAAEWAHQWDIGHLGKPLQRWEWGMTPMTVNAYANFGMVEIVFPAAILQPPFFDPNADPAVNYGGIGAVIGHELSHHFDDQGAKYNAEGRLTDWWTPADVAAFKQRTDALVAQYDAYEPLPGMKLKGALTLGENVADLAGLTTAHDAYMASMGGKPAPVIDGFTADQRFYLGWAQVWRRNYREADLRNRLLTDPHSPSAQRAWIVRNLDPWYPAFQPQPGSKLFLTPEQRVRIW</sequence>
<evidence type="ECO:0000256" key="2">
    <source>
        <dbReference type="ARBA" id="ARBA00007357"/>
    </source>
</evidence>
<dbReference type="InterPro" id="IPR024079">
    <property type="entry name" value="MetalloPept_cat_dom_sf"/>
</dbReference>
<keyword evidence="8" id="KW-0732">Signal</keyword>
<protein>
    <submittedName>
        <fullName evidence="11">Peptidase M13</fullName>
    </submittedName>
</protein>
<dbReference type="SUPFAM" id="SSF55486">
    <property type="entry name" value="Metalloproteases ('zincins'), catalytic domain"/>
    <property type="match status" value="1"/>
</dbReference>
<name>A0A3D0WAK7_9SPHN</name>
<keyword evidence="7" id="KW-0482">Metalloprotease</keyword>
<evidence type="ECO:0000256" key="1">
    <source>
        <dbReference type="ARBA" id="ARBA00001947"/>
    </source>
</evidence>
<keyword evidence="4" id="KW-0479">Metal-binding</keyword>
<evidence type="ECO:0000256" key="4">
    <source>
        <dbReference type="ARBA" id="ARBA00022723"/>
    </source>
</evidence>
<keyword evidence="6" id="KW-0862">Zinc</keyword>
<dbReference type="PRINTS" id="PR00786">
    <property type="entry name" value="NEPRILYSIN"/>
</dbReference>
<dbReference type="Pfam" id="PF05649">
    <property type="entry name" value="Peptidase_M13_N"/>
    <property type="match status" value="1"/>
</dbReference>
<dbReference type="GO" id="GO:0046872">
    <property type="term" value="F:metal ion binding"/>
    <property type="evidence" value="ECO:0007669"/>
    <property type="project" value="UniProtKB-KW"/>
</dbReference>
<reference evidence="11 12" key="1">
    <citation type="journal article" date="2018" name="Nat. Biotechnol.">
        <title>A standardized bacterial taxonomy based on genome phylogeny substantially revises the tree of life.</title>
        <authorList>
            <person name="Parks D.H."/>
            <person name="Chuvochina M."/>
            <person name="Waite D.W."/>
            <person name="Rinke C."/>
            <person name="Skarshewski A."/>
            <person name="Chaumeil P.A."/>
            <person name="Hugenholtz P."/>
        </authorList>
    </citation>
    <scope>NUCLEOTIDE SEQUENCE [LARGE SCALE GENOMIC DNA]</scope>
    <source>
        <strain evidence="11">UBA9015</strain>
    </source>
</reference>
<dbReference type="EMBL" id="DOYJ01000177">
    <property type="protein sequence ID" value="HCB75771.1"/>
    <property type="molecule type" value="Genomic_DNA"/>
</dbReference>